<organism evidence="1 2">
    <name type="scientific">Aquibium carbonis</name>
    <dbReference type="NCBI Taxonomy" id="2495581"/>
    <lineage>
        <taxon>Bacteria</taxon>
        <taxon>Pseudomonadati</taxon>
        <taxon>Pseudomonadota</taxon>
        <taxon>Alphaproteobacteria</taxon>
        <taxon>Hyphomicrobiales</taxon>
        <taxon>Phyllobacteriaceae</taxon>
        <taxon>Aquibium</taxon>
    </lineage>
</organism>
<accession>A0A429YUW6</accession>
<comment type="caution">
    <text evidence="1">The sequence shown here is derived from an EMBL/GenBank/DDBJ whole genome shotgun (WGS) entry which is preliminary data.</text>
</comment>
<dbReference type="InterPro" id="IPR009273">
    <property type="entry name" value="DUF930"/>
</dbReference>
<protein>
    <submittedName>
        <fullName evidence="1">DUF930 domain-containing protein</fullName>
    </submittedName>
</protein>
<keyword evidence="2" id="KW-1185">Reference proteome</keyword>
<evidence type="ECO:0000313" key="2">
    <source>
        <dbReference type="Proteomes" id="UP000278398"/>
    </source>
</evidence>
<dbReference type="AlphaFoldDB" id="A0A429YUW6"/>
<proteinExistence type="predicted"/>
<gene>
    <name evidence="1" type="ORF">EJC49_16715</name>
</gene>
<evidence type="ECO:0000313" key="1">
    <source>
        <dbReference type="EMBL" id="RST85238.1"/>
    </source>
</evidence>
<dbReference type="OrthoDB" id="9804158at2"/>
<reference evidence="1 2" key="1">
    <citation type="submission" date="2018-12" db="EMBL/GenBank/DDBJ databases">
        <title>Mesorhizobium carbonis sp. nov., isolated from coal mine water.</title>
        <authorList>
            <person name="Xin W."/>
            <person name="Xu Z."/>
            <person name="Xiang F."/>
            <person name="Zhang J."/>
            <person name="Xi L."/>
            <person name="Liu J."/>
        </authorList>
    </citation>
    <scope>NUCLEOTIDE SEQUENCE [LARGE SCALE GENOMIC DNA]</scope>
    <source>
        <strain evidence="1 2">B2.3</strain>
    </source>
</reference>
<name>A0A429YUW6_9HYPH</name>
<dbReference type="EMBL" id="RWKW01000061">
    <property type="protein sequence ID" value="RST85238.1"/>
    <property type="molecule type" value="Genomic_DNA"/>
</dbReference>
<dbReference type="Proteomes" id="UP000278398">
    <property type="component" value="Unassembled WGS sequence"/>
</dbReference>
<sequence length="131" mass="14734">MVRARTMLAARALDDPRSRDAKRELRGLFRDERIIQLCNLEAMEQVHAWKPAFEPDQMVAYAMADIELAGPRLVADGAALRDHRTWYRISYACEVAADMETVVAFEFVLGEAIPESEWDAHALATGDGPED</sequence>
<dbReference type="Pfam" id="PF06059">
    <property type="entry name" value="DUF930"/>
    <property type="match status" value="1"/>
</dbReference>